<reference evidence="1" key="1">
    <citation type="submission" date="2020-05" db="EMBL/GenBank/DDBJ databases">
        <title>Genomic Encyclopedia of Type Strains, Phase IV (KMG-V): Genome sequencing to study the core and pangenomes of soil and plant-associated prokaryotes.</title>
        <authorList>
            <person name="Whitman W."/>
        </authorList>
    </citation>
    <scope>NUCLEOTIDE SEQUENCE</scope>
    <source>
        <strain evidence="1">16F</strain>
    </source>
</reference>
<comment type="caution">
    <text evidence="1">The sequence shown here is derived from an EMBL/GenBank/DDBJ whole genome shotgun (WGS) entry which is preliminary data.</text>
</comment>
<evidence type="ECO:0008006" key="3">
    <source>
        <dbReference type="Google" id="ProtNLM"/>
    </source>
</evidence>
<gene>
    <name evidence="1" type="ORF">HNQ03_002223</name>
</gene>
<keyword evidence="2" id="KW-1185">Reference proteome</keyword>
<accession>A0A8J8K9J8</accession>
<evidence type="ECO:0000313" key="1">
    <source>
        <dbReference type="EMBL" id="NRS93137.1"/>
    </source>
</evidence>
<dbReference type="RefSeq" id="WP_173779712.1">
    <property type="nucleotide sequence ID" value="NZ_JABSNO010000016.1"/>
</dbReference>
<protein>
    <recommendedName>
        <fullName evidence="3">Phosphoribosyl-ATP pyrophosphatase</fullName>
    </recommendedName>
</protein>
<dbReference type="Proteomes" id="UP000610746">
    <property type="component" value="Unassembled WGS sequence"/>
</dbReference>
<dbReference type="AlphaFoldDB" id="A0A8J8K9J8"/>
<organism evidence="1 2">
    <name type="scientific">Frigoriflavimonas asaccharolytica</name>
    <dbReference type="NCBI Taxonomy" id="2735899"/>
    <lineage>
        <taxon>Bacteria</taxon>
        <taxon>Pseudomonadati</taxon>
        <taxon>Bacteroidota</taxon>
        <taxon>Flavobacteriia</taxon>
        <taxon>Flavobacteriales</taxon>
        <taxon>Weeksellaceae</taxon>
        <taxon>Frigoriflavimonas</taxon>
    </lineage>
</organism>
<proteinExistence type="predicted"/>
<evidence type="ECO:0000313" key="2">
    <source>
        <dbReference type="Proteomes" id="UP000610746"/>
    </source>
</evidence>
<sequence>MAKYSSLEELRRKKDLLRKEVSDLENLITFDNKKETLSAITHGFTDKYLKEKRSSDGEQSLSLNTGAIMKEVSSTFTAKASRKDAIMNFTESAISGGAMDDIIKLGVVALIGGYAKKKISDASWKNKIIGAALIYLLPIGLKYARTKLEEYQRKSSISSMGKLI</sequence>
<name>A0A8J8K9J8_9FLAO</name>
<dbReference type="EMBL" id="JABSNO010000016">
    <property type="protein sequence ID" value="NRS93137.1"/>
    <property type="molecule type" value="Genomic_DNA"/>
</dbReference>